<evidence type="ECO:0000256" key="8">
    <source>
        <dbReference type="PIRSR" id="PIRSR000183-3"/>
    </source>
</evidence>
<evidence type="ECO:0000256" key="6">
    <source>
        <dbReference type="PIRSR" id="PIRSR000183-1"/>
    </source>
</evidence>
<dbReference type="CDD" id="cd05305">
    <property type="entry name" value="L-AlaDH"/>
    <property type="match status" value="1"/>
</dbReference>
<feature type="active site" description="Proton donor/acceptor" evidence="6">
    <location>
        <position position="270"/>
    </location>
</feature>
<feature type="binding site" evidence="8">
    <location>
        <position position="220"/>
    </location>
    <ligand>
        <name>NAD(+)</name>
        <dbReference type="ChEBI" id="CHEBI:57540"/>
    </ligand>
</feature>
<dbReference type="FunFam" id="3.40.50.720:FF:000049">
    <property type="entry name" value="Alanine dehydrogenase"/>
    <property type="match status" value="1"/>
</dbReference>
<evidence type="ECO:0000256" key="4">
    <source>
        <dbReference type="ARBA" id="ARBA00023027"/>
    </source>
</evidence>
<dbReference type="Gene3D" id="3.40.50.720">
    <property type="entry name" value="NAD(P)-binding Rossmann-like Domain"/>
    <property type="match status" value="2"/>
</dbReference>
<dbReference type="PANTHER" id="PTHR42795:SF1">
    <property type="entry name" value="ALANINE DEHYDROGENASE"/>
    <property type="match status" value="1"/>
</dbReference>
<dbReference type="InterPro" id="IPR007698">
    <property type="entry name" value="AlaDH/PNT_NAD(H)-bd"/>
</dbReference>
<dbReference type="EC" id="1.4.1.1" evidence="2 5"/>
<accession>A0AAN1VZZ7</accession>
<feature type="binding site" evidence="8">
    <location>
        <begin position="239"/>
        <end position="240"/>
    </location>
    <ligand>
        <name>NAD(+)</name>
        <dbReference type="ChEBI" id="CHEBI:57540"/>
    </ligand>
</feature>
<feature type="binding site" evidence="8">
    <location>
        <begin position="267"/>
        <end position="270"/>
    </location>
    <ligand>
        <name>NAD(+)</name>
        <dbReference type="ChEBI" id="CHEBI:57540"/>
    </ligand>
</feature>
<dbReference type="EMBL" id="AP019536">
    <property type="protein sequence ID" value="BBI99963.1"/>
    <property type="molecule type" value="Genomic_DNA"/>
</dbReference>
<dbReference type="Pfam" id="PF05222">
    <property type="entry name" value="AlaDh_PNT_N"/>
    <property type="match status" value="1"/>
</dbReference>
<dbReference type="InterPro" id="IPR008143">
    <property type="entry name" value="Ala_DH/PNT_CS2"/>
</dbReference>
<gene>
    <name evidence="11" type="ORF">FGKAn22_16560</name>
</gene>
<dbReference type="GO" id="GO:0042853">
    <property type="term" value="P:L-alanine catabolic process"/>
    <property type="evidence" value="ECO:0007669"/>
    <property type="project" value="InterPro"/>
</dbReference>
<comment type="similarity">
    <text evidence="1 5">Belongs to the AlaDH/PNT family.</text>
</comment>
<keyword evidence="4 5" id="KW-0520">NAD</keyword>
<keyword evidence="8" id="KW-0547">Nucleotide-binding</keyword>
<feature type="binding site" evidence="8">
    <location>
        <position position="198"/>
    </location>
    <ligand>
        <name>NAD(+)</name>
        <dbReference type="ChEBI" id="CHEBI:57540"/>
    </ligand>
</feature>
<dbReference type="KEGG" id="fku:FGKAn22_16560"/>
<dbReference type="InterPro" id="IPR036291">
    <property type="entry name" value="NAD(P)-bd_dom_sf"/>
</dbReference>
<dbReference type="AlphaFoldDB" id="A0AAN1VZZ7"/>
<dbReference type="GO" id="GO:0000286">
    <property type="term" value="F:alanine dehydrogenase activity"/>
    <property type="evidence" value="ECO:0007669"/>
    <property type="project" value="UniProtKB-UniRule"/>
</dbReference>
<reference evidence="11 12" key="1">
    <citation type="submission" date="2019-03" db="EMBL/GenBank/DDBJ databases">
        <title>Complete genome sequence of Ferrigenium kumadai strain An22, a microaerophilic iron-oxidizing bacterium isolated from a paddy field soil.</title>
        <authorList>
            <person name="Watanabe T."/>
            <person name="Asakawa S."/>
        </authorList>
    </citation>
    <scope>NUCLEOTIDE SEQUENCE [LARGE SCALE GENOMIC DNA]</scope>
    <source>
        <strain evidence="11 12">An22</strain>
    </source>
</reference>
<feature type="binding site" evidence="7">
    <location>
        <position position="75"/>
    </location>
    <ligand>
        <name>substrate</name>
    </ligand>
</feature>
<evidence type="ECO:0000256" key="7">
    <source>
        <dbReference type="PIRSR" id="PIRSR000183-2"/>
    </source>
</evidence>
<sequence>MKIGIPKEIKTNENRVAVVPSGVEALIAAGHEVLVEQGAGLGSGFNDEQYAAAGARIAPEAGAVWAEAELIVKVKEPIEPEWKRIRPGQVLFTYFHFAADRKLTEAHLASGATCIAYETVELPSRELPLLTPMSEVAGRMAVQQGAKYLENIYGGRGILLGGVPGVAPARVSILGGGTVGHNAAKMAAGLGAHVTILDTSLERLRYLSDVMPPNVQLLFSNRHAVQEQLAEADLVVGGVLIPGALTPKLIRREDLKSMHPGAVIVDVAVDQGGCAETTHPTTHENPTYIVDGIIHYAVANMPGGVPRTSTLALTNATLPYVLQLANKGWKQALRDNGALQKGLNIVDGKITHQAVAAAFGTFMHDAGAFL</sequence>
<protein>
    <recommendedName>
        <fullName evidence="2 5">Alanine dehydrogenase</fullName>
        <ecNumber evidence="2 5">1.4.1.1</ecNumber>
    </recommendedName>
</protein>
<evidence type="ECO:0000259" key="10">
    <source>
        <dbReference type="SMART" id="SM01003"/>
    </source>
</evidence>
<dbReference type="GO" id="GO:0000166">
    <property type="term" value="F:nucleotide binding"/>
    <property type="evidence" value="ECO:0007669"/>
    <property type="project" value="UniProtKB-KW"/>
</dbReference>
<dbReference type="Proteomes" id="UP001319121">
    <property type="component" value="Chromosome"/>
</dbReference>
<comment type="catalytic activity">
    <reaction evidence="5">
        <text>L-alanine + NAD(+) + H2O = pyruvate + NH4(+) + NADH + H(+)</text>
        <dbReference type="Rhea" id="RHEA:18405"/>
        <dbReference type="ChEBI" id="CHEBI:15361"/>
        <dbReference type="ChEBI" id="CHEBI:15377"/>
        <dbReference type="ChEBI" id="CHEBI:15378"/>
        <dbReference type="ChEBI" id="CHEBI:28938"/>
        <dbReference type="ChEBI" id="CHEBI:57540"/>
        <dbReference type="ChEBI" id="CHEBI:57945"/>
        <dbReference type="ChEBI" id="CHEBI:57972"/>
        <dbReference type="EC" id="1.4.1.1"/>
    </reaction>
</comment>
<keyword evidence="12" id="KW-1185">Reference proteome</keyword>
<evidence type="ECO:0000256" key="3">
    <source>
        <dbReference type="ARBA" id="ARBA00023002"/>
    </source>
</evidence>
<dbReference type="NCBIfam" id="TIGR00518">
    <property type="entry name" value="alaDH"/>
    <property type="match status" value="1"/>
</dbReference>
<evidence type="ECO:0000313" key="12">
    <source>
        <dbReference type="Proteomes" id="UP001319121"/>
    </source>
</evidence>
<keyword evidence="3 5" id="KW-0560">Oxidoreductase</keyword>
<dbReference type="PROSITE" id="PS00837">
    <property type="entry name" value="ALADH_PNT_2"/>
    <property type="match status" value="1"/>
</dbReference>
<dbReference type="Pfam" id="PF01262">
    <property type="entry name" value="AlaDh_PNT_C"/>
    <property type="match status" value="1"/>
</dbReference>
<dbReference type="GO" id="GO:0005886">
    <property type="term" value="C:plasma membrane"/>
    <property type="evidence" value="ECO:0007669"/>
    <property type="project" value="TreeGrafter"/>
</dbReference>
<dbReference type="SUPFAM" id="SSF52283">
    <property type="entry name" value="Formate/glycerate dehydrogenase catalytic domain-like"/>
    <property type="match status" value="1"/>
</dbReference>
<dbReference type="SMART" id="SM01002">
    <property type="entry name" value="AlaDh_PNT_C"/>
    <property type="match status" value="1"/>
</dbReference>
<dbReference type="SUPFAM" id="SSF51735">
    <property type="entry name" value="NAD(P)-binding Rossmann-fold domains"/>
    <property type="match status" value="1"/>
</dbReference>
<feature type="binding site" evidence="8">
    <location>
        <begin position="298"/>
        <end position="301"/>
    </location>
    <ligand>
        <name>NAD(+)</name>
        <dbReference type="ChEBI" id="CHEBI:57540"/>
    </ligand>
</feature>
<feature type="domain" description="Alanine dehydrogenase/pyridine nucleotide transhydrogenase NAD(H)-binding" evidence="9">
    <location>
        <begin position="149"/>
        <end position="297"/>
    </location>
</feature>
<feature type="binding site" evidence="8">
    <location>
        <position position="134"/>
    </location>
    <ligand>
        <name>NAD(+)</name>
        <dbReference type="ChEBI" id="CHEBI:57540"/>
    </ligand>
</feature>
<organism evidence="11 12">
    <name type="scientific">Ferrigenium kumadai</name>
    <dbReference type="NCBI Taxonomy" id="1682490"/>
    <lineage>
        <taxon>Bacteria</taxon>
        <taxon>Pseudomonadati</taxon>
        <taxon>Pseudomonadota</taxon>
        <taxon>Betaproteobacteria</taxon>
        <taxon>Nitrosomonadales</taxon>
        <taxon>Gallionellaceae</taxon>
        <taxon>Ferrigenium</taxon>
    </lineage>
</organism>
<feature type="domain" description="Alanine dehydrogenase/pyridine nucleotide transhydrogenase N-terminal" evidence="10">
    <location>
        <begin position="4"/>
        <end position="137"/>
    </location>
</feature>
<evidence type="ECO:0000256" key="2">
    <source>
        <dbReference type="ARBA" id="ARBA00012897"/>
    </source>
</evidence>
<dbReference type="PIRSF" id="PIRSF000183">
    <property type="entry name" value="Alanine_dh"/>
    <property type="match status" value="1"/>
</dbReference>
<feature type="active site" description="Proton donor/acceptor" evidence="6">
    <location>
        <position position="96"/>
    </location>
</feature>
<evidence type="ECO:0000256" key="5">
    <source>
        <dbReference type="PIRNR" id="PIRNR000183"/>
    </source>
</evidence>
<feature type="binding site" evidence="7">
    <location>
        <position position="15"/>
    </location>
    <ligand>
        <name>substrate</name>
    </ligand>
</feature>
<dbReference type="InterPro" id="IPR008141">
    <property type="entry name" value="Ala_DH"/>
</dbReference>
<evidence type="ECO:0000256" key="1">
    <source>
        <dbReference type="ARBA" id="ARBA00005689"/>
    </source>
</evidence>
<dbReference type="PANTHER" id="PTHR42795">
    <property type="entry name" value="ALANINE DEHYDROGENASE"/>
    <property type="match status" value="1"/>
</dbReference>
<dbReference type="RefSeq" id="WP_212785224.1">
    <property type="nucleotide sequence ID" value="NZ_AP019536.1"/>
</dbReference>
<dbReference type="InterPro" id="IPR007886">
    <property type="entry name" value="AlaDH/PNT_N"/>
</dbReference>
<feature type="binding site" evidence="8">
    <location>
        <position position="203"/>
    </location>
    <ligand>
        <name>NAD(+)</name>
        <dbReference type="ChEBI" id="CHEBI:57540"/>
    </ligand>
</feature>
<evidence type="ECO:0000259" key="9">
    <source>
        <dbReference type="SMART" id="SM01002"/>
    </source>
</evidence>
<dbReference type="SMART" id="SM01003">
    <property type="entry name" value="AlaDh_PNT_N"/>
    <property type="match status" value="1"/>
</dbReference>
<proteinExistence type="inferred from homology"/>
<name>A0AAN1VZZ7_9PROT</name>
<evidence type="ECO:0000313" key="11">
    <source>
        <dbReference type="EMBL" id="BBI99963.1"/>
    </source>
</evidence>